<evidence type="ECO:0000256" key="1">
    <source>
        <dbReference type="SAM" id="SignalP"/>
    </source>
</evidence>
<feature type="signal peptide" evidence="1">
    <location>
        <begin position="1"/>
        <end position="30"/>
    </location>
</feature>
<dbReference type="KEGG" id="acy:Anacy_3916"/>
<evidence type="ECO:0000313" key="2">
    <source>
        <dbReference type="EMBL" id="AFZ59288.1"/>
    </source>
</evidence>
<reference evidence="3" key="1">
    <citation type="journal article" date="2013" name="Proc. Natl. Acad. Sci. U.S.A.">
        <title>Improving the coverage of the cyanobacterial phylum using diversity-driven genome sequencing.</title>
        <authorList>
            <person name="Shih P.M."/>
            <person name="Wu D."/>
            <person name="Latifi A."/>
            <person name="Axen S.D."/>
            <person name="Fewer D.P."/>
            <person name="Talla E."/>
            <person name="Calteau A."/>
            <person name="Cai F."/>
            <person name="Tandeau de Marsac N."/>
            <person name="Rippka R."/>
            <person name="Herdman M."/>
            <person name="Sivonen K."/>
            <person name="Coursin T."/>
            <person name="Laurent T."/>
            <person name="Goodwin L."/>
            <person name="Nolan M."/>
            <person name="Davenport K.W."/>
            <person name="Han C.S."/>
            <person name="Rubin E.M."/>
            <person name="Eisen J.A."/>
            <person name="Woyke T."/>
            <person name="Gugger M."/>
            <person name="Kerfeld C.A."/>
        </authorList>
    </citation>
    <scope>NUCLEOTIDE SEQUENCE [LARGE SCALE GENOMIC DNA]</scope>
    <source>
        <strain evidence="3">ATCC 27899 / PCC 7122</strain>
    </source>
</reference>
<dbReference type="RefSeq" id="WP_015215908.1">
    <property type="nucleotide sequence ID" value="NC_019771.1"/>
</dbReference>
<dbReference type="OrthoDB" id="9990465at2"/>
<sequence>MKLHRIMRSLAVGITATLATIATLSASAQAAILTGNVLLSDLLAGNSYQLGDKLFDNFRGFSTFNLGGAGGPESNEILVFGEIVDHAYNLIFQSPLWNVTPGQAIDTTFQYDVTVLDPDQWIDKVDLELLSYGVIGDAFITIVDRVDLLDPGSGSVNLLAISVSPLDSVIKDVLPFQKKISVTKDIALVGNNGFASISLINQSVHQTKVPESSTLLGLFVLGGIGLTVTKKRLKTTVISVG</sequence>
<proteinExistence type="predicted"/>
<feature type="chain" id="PRO_5030173374" evidence="1">
    <location>
        <begin position="31"/>
        <end position="241"/>
    </location>
</feature>
<gene>
    <name evidence="2" type="ordered locus">Anacy_3916</name>
</gene>
<organism evidence="2 3">
    <name type="scientific">Anabaena cylindrica (strain ATCC 27899 / PCC 7122)</name>
    <dbReference type="NCBI Taxonomy" id="272123"/>
    <lineage>
        <taxon>Bacteria</taxon>
        <taxon>Bacillati</taxon>
        <taxon>Cyanobacteriota</taxon>
        <taxon>Cyanophyceae</taxon>
        <taxon>Nostocales</taxon>
        <taxon>Nostocaceae</taxon>
        <taxon>Anabaena</taxon>
    </lineage>
</organism>
<dbReference type="PATRIC" id="fig|272123.3.peg.4255"/>
<evidence type="ECO:0000313" key="3">
    <source>
        <dbReference type="Proteomes" id="UP000010474"/>
    </source>
</evidence>
<dbReference type="eggNOG" id="ENOG5030MUN">
    <property type="taxonomic scope" value="Bacteria"/>
</dbReference>
<dbReference type="InterPro" id="IPR013424">
    <property type="entry name" value="Ice-binding_C"/>
</dbReference>
<dbReference type="HOGENOM" id="CLU_1149987_0_0_3"/>
<name>K9ZJ85_ANACC</name>
<keyword evidence="3" id="KW-1185">Reference proteome</keyword>
<dbReference type="AlphaFoldDB" id="K9ZJ85"/>
<dbReference type="Proteomes" id="UP000010474">
    <property type="component" value="Chromosome"/>
</dbReference>
<dbReference type="EMBL" id="CP003659">
    <property type="protein sequence ID" value="AFZ59288.1"/>
    <property type="molecule type" value="Genomic_DNA"/>
</dbReference>
<protein>
    <submittedName>
        <fullName evidence="2">PEP motif putative anchor domain protein</fullName>
    </submittedName>
</protein>
<dbReference type="NCBIfam" id="TIGR02595">
    <property type="entry name" value="PEP_CTERM"/>
    <property type="match status" value="1"/>
</dbReference>
<accession>K9ZJ85</accession>
<keyword evidence="1" id="KW-0732">Signal</keyword>